<protein>
    <submittedName>
        <fullName evidence="2">Uncharacterized protein</fullName>
    </submittedName>
</protein>
<keyword evidence="1" id="KW-0175">Coiled coil</keyword>
<feature type="non-terminal residue" evidence="2">
    <location>
        <position position="1"/>
    </location>
</feature>
<dbReference type="Proteomes" id="UP001597389">
    <property type="component" value="Unassembled WGS sequence"/>
</dbReference>
<reference evidence="3" key="1">
    <citation type="journal article" date="2019" name="Int. J. Syst. Evol. Microbiol.">
        <title>The Global Catalogue of Microorganisms (GCM) 10K type strain sequencing project: providing services to taxonomists for standard genome sequencing and annotation.</title>
        <authorList>
            <consortium name="The Broad Institute Genomics Platform"/>
            <consortium name="The Broad Institute Genome Sequencing Center for Infectious Disease"/>
            <person name="Wu L."/>
            <person name="Ma J."/>
        </authorList>
    </citation>
    <scope>NUCLEOTIDE SEQUENCE [LARGE SCALE GENOMIC DNA]</scope>
    <source>
        <strain evidence="3">CCUG 57942</strain>
    </source>
</reference>
<accession>A0ABW4ZF79</accession>
<evidence type="ECO:0000256" key="1">
    <source>
        <dbReference type="SAM" id="Coils"/>
    </source>
</evidence>
<proteinExistence type="predicted"/>
<name>A0ABW4ZF79_9BACT</name>
<feature type="coiled-coil region" evidence="1">
    <location>
        <begin position="34"/>
        <end position="82"/>
    </location>
</feature>
<gene>
    <name evidence="2" type="ORF">ACFSW8_15245</name>
</gene>
<dbReference type="RefSeq" id="WP_377178681.1">
    <property type="nucleotide sequence ID" value="NZ_JBHUJB010000074.1"/>
</dbReference>
<sequence length="138" mass="15278">KNEETAAARLKVQRSAIEDAKSEVEKVRWLVEQGAKTQREHAESKRALAALEEQESETLRALHEQRLEFKKLKINLDAAERGAQERLQALAAQEWARCPIDGKVTGIRVESVGTDGIDVVVEMVQTVTHGSGTTNGTF</sequence>
<keyword evidence="3" id="KW-1185">Reference proteome</keyword>
<evidence type="ECO:0000313" key="3">
    <source>
        <dbReference type="Proteomes" id="UP001597389"/>
    </source>
</evidence>
<dbReference type="EMBL" id="JBHUJB010000074">
    <property type="protein sequence ID" value="MFD2160257.1"/>
    <property type="molecule type" value="Genomic_DNA"/>
</dbReference>
<organism evidence="2 3">
    <name type="scientific">Rubritalea tangerina</name>
    <dbReference type="NCBI Taxonomy" id="430798"/>
    <lineage>
        <taxon>Bacteria</taxon>
        <taxon>Pseudomonadati</taxon>
        <taxon>Verrucomicrobiota</taxon>
        <taxon>Verrucomicrobiia</taxon>
        <taxon>Verrucomicrobiales</taxon>
        <taxon>Rubritaleaceae</taxon>
        <taxon>Rubritalea</taxon>
    </lineage>
</organism>
<evidence type="ECO:0000313" key="2">
    <source>
        <dbReference type="EMBL" id="MFD2160257.1"/>
    </source>
</evidence>
<comment type="caution">
    <text evidence="2">The sequence shown here is derived from an EMBL/GenBank/DDBJ whole genome shotgun (WGS) entry which is preliminary data.</text>
</comment>